<dbReference type="PROSITE" id="PS50110">
    <property type="entry name" value="RESPONSE_REGULATORY"/>
    <property type="match status" value="1"/>
</dbReference>
<accession>A0A830FV90</accession>
<evidence type="ECO:0000313" key="4">
    <source>
        <dbReference type="EMBL" id="GGM64470.1"/>
    </source>
</evidence>
<evidence type="ECO:0000259" key="3">
    <source>
        <dbReference type="PROSITE" id="PS50112"/>
    </source>
</evidence>
<dbReference type="OrthoDB" id="8127at2157"/>
<gene>
    <name evidence="4" type="ORF">GCM10009017_13190</name>
    <name evidence="5" type="ORF">J2752_000422</name>
</gene>
<dbReference type="NCBIfam" id="TIGR00229">
    <property type="entry name" value="sensory_box"/>
    <property type="match status" value="1"/>
</dbReference>
<dbReference type="InterPro" id="IPR001789">
    <property type="entry name" value="Sig_transdc_resp-reg_receiver"/>
</dbReference>
<dbReference type="PROSITE" id="PS50112">
    <property type="entry name" value="PAS"/>
    <property type="match status" value="1"/>
</dbReference>
<dbReference type="SUPFAM" id="SSF52172">
    <property type="entry name" value="CheY-like"/>
    <property type="match status" value="1"/>
</dbReference>
<organism evidence="4 6">
    <name type="scientific">Halarchaeum rubridurum</name>
    <dbReference type="NCBI Taxonomy" id="489911"/>
    <lineage>
        <taxon>Archaea</taxon>
        <taxon>Methanobacteriati</taxon>
        <taxon>Methanobacteriota</taxon>
        <taxon>Stenosarchaea group</taxon>
        <taxon>Halobacteria</taxon>
        <taxon>Halobacteriales</taxon>
        <taxon>Halobacteriaceae</taxon>
    </lineage>
</organism>
<feature type="domain" description="Response regulatory" evidence="2">
    <location>
        <begin position="6"/>
        <end position="120"/>
    </location>
</feature>
<comment type="caution">
    <text evidence="4">The sequence shown here is derived from an EMBL/GenBank/DDBJ whole genome shotgun (WGS) entry which is preliminary data.</text>
</comment>
<dbReference type="RefSeq" id="WP_188871155.1">
    <property type="nucleotide sequence ID" value="NZ_BMOO01000003.1"/>
</dbReference>
<evidence type="ECO:0000259" key="2">
    <source>
        <dbReference type="PROSITE" id="PS50110"/>
    </source>
</evidence>
<dbReference type="InterPro" id="IPR000014">
    <property type="entry name" value="PAS"/>
</dbReference>
<evidence type="ECO:0000256" key="1">
    <source>
        <dbReference type="PROSITE-ProRule" id="PRU00169"/>
    </source>
</evidence>
<evidence type="ECO:0000313" key="5">
    <source>
        <dbReference type="EMBL" id="MBP1953541.1"/>
    </source>
</evidence>
<dbReference type="Gene3D" id="3.40.50.2300">
    <property type="match status" value="1"/>
</dbReference>
<reference evidence="5" key="3">
    <citation type="submission" date="2021-03" db="EMBL/GenBank/DDBJ databases">
        <title>Genomic Encyclopedia of Type Strains, Phase IV (KMG-IV): sequencing the most valuable type-strain genomes for metagenomic binning, comparative biology and taxonomic classification.</title>
        <authorList>
            <person name="Goeker M."/>
        </authorList>
    </citation>
    <scope>NUCLEOTIDE SEQUENCE</scope>
    <source>
        <strain evidence="5">DSM 22443</strain>
    </source>
</reference>
<name>A0A830FV90_9EURY</name>
<dbReference type="InterPro" id="IPR013656">
    <property type="entry name" value="PAS_4"/>
</dbReference>
<dbReference type="SMART" id="SM00091">
    <property type="entry name" value="PAS"/>
    <property type="match status" value="1"/>
</dbReference>
<dbReference type="Proteomes" id="UP000614609">
    <property type="component" value="Unassembled WGS sequence"/>
</dbReference>
<proteinExistence type="predicted"/>
<keyword evidence="6" id="KW-1185">Reference proteome</keyword>
<protein>
    <submittedName>
        <fullName evidence="5">PAS domain S-box-containing protein</fullName>
    </submittedName>
</protein>
<dbReference type="EMBL" id="BMOO01000003">
    <property type="protein sequence ID" value="GGM64470.1"/>
    <property type="molecule type" value="Genomic_DNA"/>
</dbReference>
<evidence type="ECO:0000313" key="6">
    <source>
        <dbReference type="Proteomes" id="UP000614609"/>
    </source>
</evidence>
<comment type="caution">
    <text evidence="1">Lacks conserved residue(s) required for the propagation of feature annotation.</text>
</comment>
<dbReference type="Gene3D" id="3.30.450.20">
    <property type="entry name" value="PAS domain"/>
    <property type="match status" value="1"/>
</dbReference>
<dbReference type="InterPro" id="IPR035965">
    <property type="entry name" value="PAS-like_dom_sf"/>
</dbReference>
<dbReference type="GO" id="GO:0000160">
    <property type="term" value="P:phosphorelay signal transduction system"/>
    <property type="evidence" value="ECO:0007669"/>
    <property type="project" value="InterPro"/>
</dbReference>
<dbReference type="AlphaFoldDB" id="A0A830FV90"/>
<dbReference type="SUPFAM" id="SSF55785">
    <property type="entry name" value="PYP-like sensor domain (PAS domain)"/>
    <property type="match status" value="1"/>
</dbReference>
<dbReference type="Proteomes" id="UP000765891">
    <property type="component" value="Unassembled WGS sequence"/>
</dbReference>
<dbReference type="CDD" id="cd00130">
    <property type="entry name" value="PAS"/>
    <property type="match status" value="1"/>
</dbReference>
<reference evidence="4" key="2">
    <citation type="submission" date="2020-09" db="EMBL/GenBank/DDBJ databases">
        <authorList>
            <person name="Sun Q."/>
            <person name="Ohkuma M."/>
        </authorList>
    </citation>
    <scope>NUCLEOTIDE SEQUENCE</scope>
    <source>
        <strain evidence="4">JCM 16108</strain>
    </source>
</reference>
<sequence>MDDGVRVLYVGDHADGKRARALDATAAVAGVVTAPDGASVVDALSEHDVDCIACEDGLAGIDALGVLRLVRDADPAIPFVLYATDGDEKLAADAISAGVTDYVRADEEESLDRLADTLVSAARRYQAEQDVALLNDLARNVYERITDAFFALDRDWRFTYINQEAENLLEVTAERIVGENVWEVFPESVGSTFYTEFHRAIATQNPVTFEESFGPLDKQFEVRAYPSEDGLSIHFRQTVAGESTRGDHLMELTSVLSYDLADSIDNARAALDSAQSSNPDIDDLDDVEAALDRMDDLVNHSITLANEGDYSTTNSTG</sequence>
<dbReference type="EMBL" id="JAGGKO010000001">
    <property type="protein sequence ID" value="MBP1953541.1"/>
    <property type="molecule type" value="Genomic_DNA"/>
</dbReference>
<dbReference type="Pfam" id="PF08448">
    <property type="entry name" value="PAS_4"/>
    <property type="match status" value="1"/>
</dbReference>
<reference evidence="4" key="1">
    <citation type="journal article" date="2014" name="Int. J. Syst. Evol. Microbiol.">
        <title>Complete genome sequence of Corynebacterium casei LMG S-19264T (=DSM 44701T), isolated from a smear-ripened cheese.</title>
        <authorList>
            <consortium name="US DOE Joint Genome Institute (JGI-PGF)"/>
            <person name="Walter F."/>
            <person name="Albersmeier A."/>
            <person name="Kalinowski J."/>
            <person name="Ruckert C."/>
        </authorList>
    </citation>
    <scope>NUCLEOTIDE SEQUENCE</scope>
    <source>
        <strain evidence="4">JCM 16108</strain>
    </source>
</reference>
<feature type="domain" description="PAS" evidence="3">
    <location>
        <begin position="134"/>
        <end position="204"/>
    </location>
</feature>
<dbReference type="InterPro" id="IPR011006">
    <property type="entry name" value="CheY-like_superfamily"/>
</dbReference>